<sequence>MSSQHSPSKHTPGRPSGAAPAEVLVSPVWVLRGIMNDPGYLVAAGGRLVLVAEHADGPAFDVGLAELTDVQWPWWWFGGGFRATVRGTRHKLTFVRPNGAPGPDRGLLSLVDSSLWDGGGHSLAGLADVVEGRAQAKLWREVLPG</sequence>
<reference evidence="1 2" key="1">
    <citation type="submission" date="2019-07" db="EMBL/GenBank/DDBJ databases">
        <title>Quadrisphaera sp. strain DD2A genome sequencing and assembly.</title>
        <authorList>
            <person name="Kim I."/>
        </authorList>
    </citation>
    <scope>NUCLEOTIDE SEQUENCE [LARGE SCALE GENOMIC DNA]</scope>
    <source>
        <strain evidence="1 2">DD2A</strain>
    </source>
</reference>
<evidence type="ECO:0000313" key="2">
    <source>
        <dbReference type="Proteomes" id="UP000321234"/>
    </source>
</evidence>
<protein>
    <submittedName>
        <fullName evidence="1">Uncharacterized protein</fullName>
    </submittedName>
</protein>
<dbReference type="OrthoDB" id="5186309at2"/>
<dbReference type="EMBL" id="VKAC01000002">
    <property type="protein sequence ID" value="TXR57509.1"/>
    <property type="molecule type" value="Genomic_DNA"/>
</dbReference>
<keyword evidence="2" id="KW-1185">Reference proteome</keyword>
<comment type="caution">
    <text evidence="1">The sequence shown here is derived from an EMBL/GenBank/DDBJ whole genome shotgun (WGS) entry which is preliminary data.</text>
</comment>
<proteinExistence type="predicted"/>
<gene>
    <name evidence="1" type="ORF">FMM08_04580</name>
</gene>
<accession>A0A5C8ZK31</accession>
<dbReference type="AlphaFoldDB" id="A0A5C8ZK31"/>
<evidence type="ECO:0000313" key="1">
    <source>
        <dbReference type="EMBL" id="TXR57509.1"/>
    </source>
</evidence>
<dbReference type="Proteomes" id="UP000321234">
    <property type="component" value="Unassembled WGS sequence"/>
</dbReference>
<name>A0A5C8ZK31_9ACTN</name>
<dbReference type="RefSeq" id="WP_147925150.1">
    <property type="nucleotide sequence ID" value="NZ_VKAC01000002.1"/>
</dbReference>
<organism evidence="1 2">
    <name type="scientific">Quadrisphaera setariae</name>
    <dbReference type="NCBI Taxonomy" id="2593304"/>
    <lineage>
        <taxon>Bacteria</taxon>
        <taxon>Bacillati</taxon>
        <taxon>Actinomycetota</taxon>
        <taxon>Actinomycetes</taxon>
        <taxon>Kineosporiales</taxon>
        <taxon>Kineosporiaceae</taxon>
        <taxon>Quadrisphaera</taxon>
    </lineage>
</organism>